<dbReference type="AlphaFoldDB" id="K1SW90"/>
<evidence type="ECO:0000313" key="2">
    <source>
        <dbReference type="EMBL" id="EKC59589.1"/>
    </source>
</evidence>
<reference evidence="2" key="1">
    <citation type="journal article" date="2013" name="Environ. Microbiol.">
        <title>Microbiota from the distal guts of lean and obese adolescents exhibit partial functional redundancy besides clear differences in community structure.</title>
        <authorList>
            <person name="Ferrer M."/>
            <person name="Ruiz A."/>
            <person name="Lanza F."/>
            <person name="Haange S.B."/>
            <person name="Oberbach A."/>
            <person name="Till H."/>
            <person name="Bargiela R."/>
            <person name="Campoy C."/>
            <person name="Segura M.T."/>
            <person name="Richter M."/>
            <person name="von Bergen M."/>
            <person name="Seifert J."/>
            <person name="Suarez A."/>
        </authorList>
    </citation>
    <scope>NUCLEOTIDE SEQUENCE</scope>
</reference>
<accession>K1SW90</accession>
<name>K1SW90_9ZZZZ</name>
<feature type="domain" description="PocR" evidence="1">
    <location>
        <begin position="10"/>
        <end position="93"/>
    </location>
</feature>
<dbReference type="InterPro" id="IPR018771">
    <property type="entry name" value="PocR_dom"/>
</dbReference>
<dbReference type="Pfam" id="PF10114">
    <property type="entry name" value="PocR"/>
    <property type="match status" value="1"/>
</dbReference>
<feature type="non-terminal residue" evidence="2">
    <location>
        <position position="94"/>
    </location>
</feature>
<protein>
    <submittedName>
        <fullName evidence="2">Methyl-accepting chemotaxis protein</fullName>
    </submittedName>
</protein>
<comment type="caution">
    <text evidence="2">The sequence shown here is derived from an EMBL/GenBank/DDBJ whole genome shotgun (WGS) entry which is preliminary data.</text>
</comment>
<sequence>MAEKEVTLLDVIDRAQLQSLQDAFAKATGMAALATDKSGPVTQLSCPTDFCMNYTRKSSVGCERCNLCDLKGGEQASRTGKPAVYYCHGGLVVF</sequence>
<gene>
    <name evidence="2" type="ORF">LEA_13281</name>
</gene>
<proteinExistence type="predicted"/>
<evidence type="ECO:0000259" key="1">
    <source>
        <dbReference type="Pfam" id="PF10114"/>
    </source>
</evidence>
<dbReference type="EMBL" id="AJWY01009012">
    <property type="protein sequence ID" value="EKC59589.1"/>
    <property type="molecule type" value="Genomic_DNA"/>
</dbReference>
<organism evidence="2">
    <name type="scientific">human gut metagenome</name>
    <dbReference type="NCBI Taxonomy" id="408170"/>
    <lineage>
        <taxon>unclassified sequences</taxon>
        <taxon>metagenomes</taxon>
        <taxon>organismal metagenomes</taxon>
    </lineage>
</organism>